<gene>
    <name evidence="4" type="ORF">SAMN05660350_04505</name>
</gene>
<feature type="domain" description="UspA" evidence="3">
    <location>
        <begin position="25"/>
        <end position="169"/>
    </location>
</feature>
<dbReference type="InterPro" id="IPR006015">
    <property type="entry name" value="Universal_stress_UspA"/>
</dbReference>
<dbReference type="PANTHER" id="PTHR31964:SF113">
    <property type="entry name" value="USPA DOMAIN-CONTAINING PROTEIN"/>
    <property type="match status" value="1"/>
</dbReference>
<organism evidence="4 5">
    <name type="scientific">Geodermatophilus obscurus</name>
    <dbReference type="NCBI Taxonomy" id="1861"/>
    <lineage>
        <taxon>Bacteria</taxon>
        <taxon>Bacillati</taxon>
        <taxon>Actinomycetota</taxon>
        <taxon>Actinomycetes</taxon>
        <taxon>Geodermatophilales</taxon>
        <taxon>Geodermatophilaceae</taxon>
        <taxon>Geodermatophilus</taxon>
    </lineage>
</organism>
<evidence type="ECO:0000313" key="5">
    <source>
        <dbReference type="Proteomes" id="UP000184428"/>
    </source>
</evidence>
<dbReference type="InterPro" id="IPR006016">
    <property type="entry name" value="UspA"/>
</dbReference>
<dbReference type="AlphaFoldDB" id="A0A1M7UZT6"/>
<feature type="domain" description="UspA" evidence="3">
    <location>
        <begin position="178"/>
        <end position="314"/>
    </location>
</feature>
<evidence type="ECO:0000313" key="4">
    <source>
        <dbReference type="EMBL" id="SHN88420.1"/>
    </source>
</evidence>
<dbReference type="Pfam" id="PF00582">
    <property type="entry name" value="Usp"/>
    <property type="match status" value="2"/>
</dbReference>
<name>A0A1M7UZT6_9ACTN</name>
<dbReference type="CDD" id="cd23659">
    <property type="entry name" value="USP_At3g01520-like"/>
    <property type="match status" value="1"/>
</dbReference>
<evidence type="ECO:0000259" key="3">
    <source>
        <dbReference type="Pfam" id="PF00582"/>
    </source>
</evidence>
<dbReference type="RefSeq" id="WP_083606536.1">
    <property type="nucleotide sequence ID" value="NZ_FRDM01000045.1"/>
</dbReference>
<accession>A0A1M7UZT6</accession>
<comment type="similarity">
    <text evidence="1">Belongs to the universal stress protein A family.</text>
</comment>
<dbReference type="InterPro" id="IPR014729">
    <property type="entry name" value="Rossmann-like_a/b/a_fold"/>
</dbReference>
<feature type="region of interest" description="Disordered" evidence="2">
    <location>
        <begin position="1"/>
        <end position="20"/>
    </location>
</feature>
<evidence type="ECO:0000256" key="2">
    <source>
        <dbReference type="SAM" id="MobiDB-lite"/>
    </source>
</evidence>
<dbReference type="EMBL" id="FRDM01000045">
    <property type="protein sequence ID" value="SHN88420.1"/>
    <property type="molecule type" value="Genomic_DNA"/>
</dbReference>
<dbReference type="Gene3D" id="3.40.50.620">
    <property type="entry name" value="HUPs"/>
    <property type="match status" value="2"/>
</dbReference>
<sequence length="333" mass="34472">MANERTDTGTAGRADSGSAAPGGARLVVGVDGSPGAFAALVWALAEAARSGADVEVVSAFPVDDYWNDPLLIDPRRIETLRSDTEARARAFVARAMSDPVVTAVPRAAAVEVFFTIAAGEPAEHLVHLARGARLLVVGSRGRGGVRSTLLGSVALHCSTQAPCPVVVVHAPLQPAAARVVVGFDDSAVARTALARAAEEARRRGAALEVVAAHQPVVYWTDITAVVPPPLDESLPEFRRRVERLVAEVLGEPLGEDVSVVAEVGAAGEVLVRRAEGAELLVVGSRSRSRLTGMVLGSVALHCVVHASCPVLVVRPEPSGVSIPEQAPGVPARA</sequence>
<protein>
    <submittedName>
        <fullName evidence="4">Nucleotide-binding universal stress protein, UspA family</fullName>
    </submittedName>
</protein>
<dbReference type="SUPFAM" id="SSF52402">
    <property type="entry name" value="Adenine nucleotide alpha hydrolases-like"/>
    <property type="match status" value="2"/>
</dbReference>
<dbReference type="OrthoDB" id="3174546at2"/>
<proteinExistence type="inferred from homology"/>
<reference evidence="4 5" key="1">
    <citation type="submission" date="2016-12" db="EMBL/GenBank/DDBJ databases">
        <authorList>
            <person name="Song W.-J."/>
            <person name="Kurnit D.M."/>
        </authorList>
    </citation>
    <scope>NUCLEOTIDE SEQUENCE [LARGE SCALE GENOMIC DNA]</scope>
    <source>
        <strain evidence="4 5">DSM 43162</strain>
    </source>
</reference>
<dbReference type="PRINTS" id="PR01438">
    <property type="entry name" value="UNVRSLSTRESS"/>
</dbReference>
<dbReference type="PANTHER" id="PTHR31964">
    <property type="entry name" value="ADENINE NUCLEOTIDE ALPHA HYDROLASES-LIKE SUPERFAMILY PROTEIN"/>
    <property type="match status" value="1"/>
</dbReference>
<dbReference type="Proteomes" id="UP000184428">
    <property type="component" value="Unassembled WGS sequence"/>
</dbReference>
<evidence type="ECO:0000256" key="1">
    <source>
        <dbReference type="ARBA" id="ARBA00008791"/>
    </source>
</evidence>